<dbReference type="RefSeq" id="WP_125241776.1">
    <property type="nucleotide sequence ID" value="NZ_RSED01000002.1"/>
</dbReference>
<reference evidence="2 3" key="1">
    <citation type="submission" date="2018-12" db="EMBL/GenBank/DDBJ databases">
        <title>The whole draft genome of Aquabacterium sp. SJQ9.</title>
        <authorList>
            <person name="Sun L."/>
            <person name="Gao X."/>
            <person name="Chen W."/>
            <person name="Huang K."/>
        </authorList>
    </citation>
    <scope>NUCLEOTIDE SEQUENCE [LARGE SCALE GENOMIC DNA]</scope>
    <source>
        <strain evidence="2 3">SJQ9</strain>
    </source>
</reference>
<protein>
    <submittedName>
        <fullName evidence="2">DUF2069 domain-containing protein</fullName>
    </submittedName>
</protein>
<gene>
    <name evidence="2" type="ORF">EIP75_03140</name>
</gene>
<keyword evidence="1" id="KW-1133">Transmembrane helix</keyword>
<dbReference type="Pfam" id="PF09842">
    <property type="entry name" value="DUF2069"/>
    <property type="match status" value="1"/>
</dbReference>
<feature type="transmembrane region" description="Helical" evidence="1">
    <location>
        <begin position="66"/>
        <end position="86"/>
    </location>
</feature>
<dbReference type="InterPro" id="IPR018643">
    <property type="entry name" value="DUF2069_membrane"/>
</dbReference>
<accession>A0A3R8S4I5</accession>
<feature type="transmembrane region" description="Helical" evidence="1">
    <location>
        <begin position="38"/>
        <end position="60"/>
    </location>
</feature>
<dbReference type="AlphaFoldDB" id="A0A3R8S4I5"/>
<keyword evidence="1" id="KW-0812">Transmembrane</keyword>
<keyword evidence="1" id="KW-0472">Membrane</keyword>
<dbReference type="EMBL" id="RSED01000002">
    <property type="protein sequence ID" value="RRS05869.1"/>
    <property type="molecule type" value="Genomic_DNA"/>
</dbReference>
<keyword evidence="3" id="KW-1185">Reference proteome</keyword>
<feature type="transmembrane region" description="Helical" evidence="1">
    <location>
        <begin position="93"/>
        <end position="113"/>
    </location>
</feature>
<dbReference type="OrthoDB" id="9181360at2"/>
<comment type="caution">
    <text evidence="2">The sequence shown here is derived from an EMBL/GenBank/DDBJ whole genome shotgun (WGS) entry which is preliminary data.</text>
</comment>
<sequence>MTDPTARSLASPLASQAHEPVEALAGTHTPERLRHIGLVRALAVGLTACLIALGVAWELWLAPLPGGTGALALKVLPLTLAVAGLLKHRLYTYRWLSLLVWLYFTEGVVRATGDAGLSQMLAMAETGLSVLLFAACAVYVRLRLKVLPPKTKRGAAGAEP</sequence>
<organism evidence="2 3">
    <name type="scientific">Aquabacterium soli</name>
    <dbReference type="NCBI Taxonomy" id="2493092"/>
    <lineage>
        <taxon>Bacteria</taxon>
        <taxon>Pseudomonadati</taxon>
        <taxon>Pseudomonadota</taxon>
        <taxon>Betaproteobacteria</taxon>
        <taxon>Burkholderiales</taxon>
        <taxon>Aquabacterium</taxon>
    </lineage>
</organism>
<name>A0A3R8S4I5_9BURK</name>
<evidence type="ECO:0000256" key="1">
    <source>
        <dbReference type="SAM" id="Phobius"/>
    </source>
</evidence>
<evidence type="ECO:0000313" key="2">
    <source>
        <dbReference type="EMBL" id="RRS05869.1"/>
    </source>
</evidence>
<evidence type="ECO:0000313" key="3">
    <source>
        <dbReference type="Proteomes" id="UP000269265"/>
    </source>
</evidence>
<feature type="transmembrane region" description="Helical" evidence="1">
    <location>
        <begin position="119"/>
        <end position="142"/>
    </location>
</feature>
<dbReference type="Proteomes" id="UP000269265">
    <property type="component" value="Unassembled WGS sequence"/>
</dbReference>
<proteinExistence type="predicted"/>